<proteinExistence type="predicted"/>
<evidence type="ECO:0000256" key="1">
    <source>
        <dbReference type="SAM" id="MobiDB-lite"/>
    </source>
</evidence>
<evidence type="ECO:0008006" key="5">
    <source>
        <dbReference type="Google" id="ProtNLM"/>
    </source>
</evidence>
<feature type="compositionally biased region" description="Pro residues" evidence="1">
    <location>
        <begin position="115"/>
        <end position="133"/>
    </location>
</feature>
<evidence type="ECO:0000313" key="4">
    <source>
        <dbReference type="Proteomes" id="UP000030645"/>
    </source>
</evidence>
<organism evidence="3 4">
    <name type="scientific">Morus notabilis</name>
    <dbReference type="NCBI Taxonomy" id="981085"/>
    <lineage>
        <taxon>Eukaryota</taxon>
        <taxon>Viridiplantae</taxon>
        <taxon>Streptophyta</taxon>
        <taxon>Embryophyta</taxon>
        <taxon>Tracheophyta</taxon>
        <taxon>Spermatophyta</taxon>
        <taxon>Magnoliopsida</taxon>
        <taxon>eudicotyledons</taxon>
        <taxon>Gunneridae</taxon>
        <taxon>Pentapetalae</taxon>
        <taxon>rosids</taxon>
        <taxon>fabids</taxon>
        <taxon>Rosales</taxon>
        <taxon>Moraceae</taxon>
        <taxon>Moreae</taxon>
        <taxon>Morus</taxon>
    </lineage>
</organism>
<keyword evidence="4" id="KW-1185">Reference proteome</keyword>
<name>W9S0W7_9ROSA</name>
<evidence type="ECO:0000313" key="3">
    <source>
        <dbReference type="EMBL" id="EXB81610.1"/>
    </source>
</evidence>
<feature type="chain" id="PRO_5004931748" description="Prolamin-like domain-containing protein" evidence="2">
    <location>
        <begin position="23"/>
        <end position="201"/>
    </location>
</feature>
<sequence>MKRVPILLVIFSSASLVYNVHSQESCFNLFIHLTPCLVEISGLNIGLKGPITYSCCSTILDVADNCPRGLQPFWLNKAEENCIITYRKTPPPTPPSNDGDIGTSPPSNGTDKGKSPPPPPPPPQSKQTPPPVPPSNCCNQQNCPDLNRLRPCASQMFDYHNNKTPISSSCCTIILDVREKCSPRGWTDFAIECQNYCLNHP</sequence>
<dbReference type="Proteomes" id="UP000030645">
    <property type="component" value="Unassembled WGS sequence"/>
</dbReference>
<keyword evidence="2" id="KW-0732">Signal</keyword>
<protein>
    <recommendedName>
        <fullName evidence="5">Prolamin-like domain-containing protein</fullName>
    </recommendedName>
</protein>
<feature type="region of interest" description="Disordered" evidence="1">
    <location>
        <begin position="86"/>
        <end position="133"/>
    </location>
</feature>
<gene>
    <name evidence="3" type="ORF">L484_014094</name>
</gene>
<feature type="signal peptide" evidence="2">
    <location>
        <begin position="1"/>
        <end position="22"/>
    </location>
</feature>
<dbReference type="AlphaFoldDB" id="W9S0W7"/>
<accession>W9S0W7</accession>
<evidence type="ECO:0000256" key="2">
    <source>
        <dbReference type="SAM" id="SignalP"/>
    </source>
</evidence>
<dbReference type="EMBL" id="KE344847">
    <property type="protein sequence ID" value="EXB81610.1"/>
    <property type="molecule type" value="Genomic_DNA"/>
</dbReference>
<reference evidence="4" key="1">
    <citation type="submission" date="2013-01" db="EMBL/GenBank/DDBJ databases">
        <title>Draft Genome Sequence of a Mulberry Tree, Morus notabilis C.K. Schneid.</title>
        <authorList>
            <person name="He N."/>
            <person name="Zhao S."/>
        </authorList>
    </citation>
    <scope>NUCLEOTIDE SEQUENCE</scope>
</reference>